<sequence length="125" mass="12605">MKVGASAIMAGLLALAPAGRAADSLAGLADPTRPQTDYVYDGPVYGGGPVLQSTMIAPGFKRAVISGRTYGIGDKLGRAVIVDIQPYEVVLKDGAGEKRLRLVPSLAKTQGAPAAAGGNQGAGKK</sequence>
<accession>A0A1F6TFN8</accession>
<dbReference type="AlphaFoldDB" id="A0A1F6TFN8"/>
<organism evidence="2 3">
    <name type="scientific">Candidatus Muproteobacteria bacterium RIFCSPHIGHO2_01_FULL_65_16</name>
    <dbReference type="NCBI Taxonomy" id="1817764"/>
    <lineage>
        <taxon>Bacteria</taxon>
        <taxon>Pseudomonadati</taxon>
        <taxon>Pseudomonadota</taxon>
        <taxon>Candidatus Muproteobacteria</taxon>
    </lineage>
</organism>
<gene>
    <name evidence="2" type="ORF">A2637_07250</name>
</gene>
<feature type="signal peptide" evidence="1">
    <location>
        <begin position="1"/>
        <end position="21"/>
    </location>
</feature>
<feature type="chain" id="PRO_5009225481" description="MSHA biogenesis protein MshK" evidence="1">
    <location>
        <begin position="22"/>
        <end position="125"/>
    </location>
</feature>
<evidence type="ECO:0000313" key="2">
    <source>
        <dbReference type="EMBL" id="OGI43885.1"/>
    </source>
</evidence>
<dbReference type="STRING" id="1817764.A2637_07250"/>
<dbReference type="Proteomes" id="UP000179360">
    <property type="component" value="Unassembled WGS sequence"/>
</dbReference>
<proteinExistence type="predicted"/>
<dbReference type="EMBL" id="MFSY01000128">
    <property type="protein sequence ID" value="OGI43885.1"/>
    <property type="molecule type" value="Genomic_DNA"/>
</dbReference>
<reference evidence="2 3" key="1">
    <citation type="journal article" date="2016" name="Nat. Commun.">
        <title>Thousands of microbial genomes shed light on interconnected biogeochemical processes in an aquifer system.</title>
        <authorList>
            <person name="Anantharaman K."/>
            <person name="Brown C.T."/>
            <person name="Hug L.A."/>
            <person name="Sharon I."/>
            <person name="Castelle C.J."/>
            <person name="Probst A.J."/>
            <person name="Thomas B.C."/>
            <person name="Singh A."/>
            <person name="Wilkins M.J."/>
            <person name="Karaoz U."/>
            <person name="Brodie E.L."/>
            <person name="Williams K.H."/>
            <person name="Hubbard S.S."/>
            <person name="Banfield J.F."/>
        </authorList>
    </citation>
    <scope>NUCLEOTIDE SEQUENCE [LARGE SCALE GENOMIC DNA]</scope>
</reference>
<protein>
    <recommendedName>
        <fullName evidence="4">MSHA biogenesis protein MshK</fullName>
    </recommendedName>
</protein>
<keyword evidence="1" id="KW-0732">Signal</keyword>
<evidence type="ECO:0008006" key="4">
    <source>
        <dbReference type="Google" id="ProtNLM"/>
    </source>
</evidence>
<comment type="caution">
    <text evidence="2">The sequence shown here is derived from an EMBL/GenBank/DDBJ whole genome shotgun (WGS) entry which is preliminary data.</text>
</comment>
<name>A0A1F6TFN8_9PROT</name>
<evidence type="ECO:0000313" key="3">
    <source>
        <dbReference type="Proteomes" id="UP000179360"/>
    </source>
</evidence>
<evidence type="ECO:0000256" key="1">
    <source>
        <dbReference type="SAM" id="SignalP"/>
    </source>
</evidence>